<dbReference type="EMBL" id="FNHB01000002">
    <property type="protein sequence ID" value="SDM08301.1"/>
    <property type="molecule type" value="Genomic_DNA"/>
</dbReference>
<sequence length="424" mass="47525">MAILKPFRGLRPVAELAQQVVSPPYDVLDSEEARQLTAKNRYSFLRVTKAEVDLPSDIDVHSPQVYRQARQTLQQLMRDGILLQDEQPCFYIYKQQMGDHCQVGLVAAASVAEYQQNIIKKHELTRPDKEQDRVDHITATEAQTGAVFLTYHADRRINRLIADGMKAEPVYDFTTEDGIGHTLYVVSDPAKIQAIEEAFAQINFLYIADGHHRSAAAGRVADACKGNNPNHTGQEEYNTFLTVVFPHDMMYIMDYNRVVTDLNGLSPAEFLERAAEKFTLVPSCGGAVKPGKPHAFGLYLNHGWYELAAKPGTFAADHPVECLDVSILQNNLLHPVLGIEDPRTDQRIHFVGGIRGMAELERLVDSGKYALAFALYPTSIEQLMAIADAGQIMPPKSTWFEPKLRDAMVVHLTPLAEYLHRNKE</sequence>
<dbReference type="Proteomes" id="UP000214880">
    <property type="component" value="Unassembled WGS sequence"/>
</dbReference>
<dbReference type="AlphaFoldDB" id="A0A1G9QC45"/>
<dbReference type="STRING" id="146817.SAMN04488502_102111"/>
<reference evidence="1 2" key="1">
    <citation type="submission" date="2016-10" db="EMBL/GenBank/DDBJ databases">
        <authorList>
            <person name="de Groot N.N."/>
        </authorList>
    </citation>
    <scope>NUCLEOTIDE SEQUENCE [LARGE SCALE GENOMIC DNA]</scope>
    <source>
        <strain evidence="1 2">DSM 1736</strain>
    </source>
</reference>
<dbReference type="OrthoDB" id="9781616at2"/>
<gene>
    <name evidence="1" type="ORF">SAMN04488502_102111</name>
</gene>
<dbReference type="Pfam" id="PF06245">
    <property type="entry name" value="DUF1015"/>
    <property type="match status" value="1"/>
</dbReference>
<dbReference type="RefSeq" id="WP_092070270.1">
    <property type="nucleotide sequence ID" value="NZ_FNHB01000002.1"/>
</dbReference>
<dbReference type="PANTHER" id="PTHR36454">
    <property type="entry name" value="LMO2823 PROTEIN"/>
    <property type="match status" value="1"/>
</dbReference>
<dbReference type="PANTHER" id="PTHR36454:SF1">
    <property type="entry name" value="DUF1015 DOMAIN-CONTAINING PROTEIN"/>
    <property type="match status" value="1"/>
</dbReference>
<keyword evidence="2" id="KW-1185">Reference proteome</keyword>
<evidence type="ECO:0000313" key="1">
    <source>
        <dbReference type="EMBL" id="SDM08301.1"/>
    </source>
</evidence>
<protein>
    <submittedName>
        <fullName evidence="1">Uncharacterized conserved protein, DUF1015 family</fullName>
    </submittedName>
</protein>
<evidence type="ECO:0000313" key="2">
    <source>
        <dbReference type="Proteomes" id="UP000214880"/>
    </source>
</evidence>
<proteinExistence type="predicted"/>
<name>A0A1G9QC45_9FIRM</name>
<dbReference type="InterPro" id="IPR008323">
    <property type="entry name" value="UCP033563"/>
</dbReference>
<organism evidence="1 2">
    <name type="scientific">Dendrosporobacter quercicolus</name>
    <dbReference type="NCBI Taxonomy" id="146817"/>
    <lineage>
        <taxon>Bacteria</taxon>
        <taxon>Bacillati</taxon>
        <taxon>Bacillota</taxon>
        <taxon>Negativicutes</taxon>
        <taxon>Selenomonadales</taxon>
        <taxon>Sporomusaceae</taxon>
        <taxon>Dendrosporobacter</taxon>
    </lineage>
</organism>
<dbReference type="PIRSF" id="PIRSF033563">
    <property type="entry name" value="UCP033563"/>
    <property type="match status" value="1"/>
</dbReference>
<accession>A0A1G9QC45</accession>